<dbReference type="KEGG" id="htq:FRZ44_32230"/>
<feature type="transmembrane region" description="Helical" evidence="9">
    <location>
        <begin position="322"/>
        <end position="342"/>
    </location>
</feature>
<keyword evidence="4" id="KW-1003">Cell membrane</keyword>
<dbReference type="InterPro" id="IPR051084">
    <property type="entry name" value="H+-coupled_symporters"/>
</dbReference>
<evidence type="ECO:0000256" key="8">
    <source>
        <dbReference type="ARBA" id="ARBA00023136"/>
    </source>
</evidence>
<evidence type="ECO:0000256" key="5">
    <source>
        <dbReference type="ARBA" id="ARBA00022692"/>
    </source>
</evidence>
<dbReference type="Pfam" id="PF07690">
    <property type="entry name" value="MFS_1"/>
    <property type="match status" value="1"/>
</dbReference>
<dbReference type="GO" id="GO:0005886">
    <property type="term" value="C:plasma membrane"/>
    <property type="evidence" value="ECO:0007669"/>
    <property type="project" value="UniProtKB-SubCell"/>
</dbReference>
<organism evidence="11 12">
    <name type="scientific">Hypericibacter terrae</name>
    <dbReference type="NCBI Taxonomy" id="2602015"/>
    <lineage>
        <taxon>Bacteria</taxon>
        <taxon>Pseudomonadati</taxon>
        <taxon>Pseudomonadota</taxon>
        <taxon>Alphaproteobacteria</taxon>
        <taxon>Rhodospirillales</taxon>
        <taxon>Dongiaceae</taxon>
        <taxon>Hypericibacter</taxon>
    </lineage>
</organism>
<evidence type="ECO:0000256" key="3">
    <source>
        <dbReference type="ARBA" id="ARBA00022448"/>
    </source>
</evidence>
<comment type="subcellular location">
    <subcellularLocation>
        <location evidence="1">Cell membrane</location>
        <topology evidence="1">Multi-pass membrane protein</topology>
    </subcellularLocation>
</comment>
<gene>
    <name evidence="11" type="primary">proP</name>
    <name evidence="11" type="ORF">FRZ44_32230</name>
</gene>
<dbReference type="InterPro" id="IPR020846">
    <property type="entry name" value="MFS_dom"/>
</dbReference>
<dbReference type="InterPro" id="IPR036259">
    <property type="entry name" value="MFS_trans_sf"/>
</dbReference>
<sequence>MSIEEGNRSRRRVVAAGIIGNVMEWYDFSVYGFFARTIGNLYFPSDDPLTSLLAAFGVFAIGFLMRPLGAVLFGHIGDRVGRGPALLWSVVAMAVPTFAIGLLPTYAQIGVAASVLMLLCRLVQGLAVGGEFTSSAVFLAETAHPQRRGAASAWAQFGAVAGILLGSAVGATIMNVMPLEQVVAWGWRLPFLFGVVVGCVGFILRRRMPFDRPAATKGFPLAQALRLHPVQLLQVVGMSLVFALAFYLIFVYIVTWLKLFADVGASVALGINSFDMAVMLVMILGMSRLSDRIGRKPILVGAAIGLFLFSWPLMALMQTGQILFVVLGQFGFALLIGSYGAVNPIAICEIFPRHVRCSAVSTAYNITLGVAGGTAPAAATWLIGATDHPIFPAFYIMAGAIVSIVAVLSVHERSRAAIGDSVLPHLPVPANAVR</sequence>
<feature type="transmembrane region" description="Helical" evidence="9">
    <location>
        <begin position="12"/>
        <end position="34"/>
    </location>
</feature>
<dbReference type="EMBL" id="CP042906">
    <property type="protein sequence ID" value="QEX17920.1"/>
    <property type="molecule type" value="Genomic_DNA"/>
</dbReference>
<dbReference type="FunFam" id="1.20.1250.20:FF:000001">
    <property type="entry name" value="Dicarboxylate MFS transporter"/>
    <property type="match status" value="1"/>
</dbReference>
<reference evidence="11 12" key="1">
    <citation type="submission" date="2019-08" db="EMBL/GenBank/DDBJ databases">
        <title>Hyperibacter terrae gen. nov., sp. nov. and Hyperibacter viscosus sp. nov., two new members in the family Rhodospirillaceae isolated from the rhizosphere of Hypericum perforatum.</title>
        <authorList>
            <person name="Noviana Z."/>
        </authorList>
    </citation>
    <scope>NUCLEOTIDE SEQUENCE [LARGE SCALE GENOMIC DNA]</scope>
    <source>
        <strain evidence="11 12">R5913</strain>
    </source>
</reference>
<dbReference type="PROSITE" id="PS00217">
    <property type="entry name" value="SUGAR_TRANSPORT_2"/>
    <property type="match status" value="1"/>
</dbReference>
<dbReference type="AlphaFoldDB" id="A0A5J6MPA9"/>
<feature type="transmembrane region" description="Helical" evidence="9">
    <location>
        <begin position="390"/>
        <end position="410"/>
    </location>
</feature>
<keyword evidence="6" id="KW-0769">Symport</keyword>
<dbReference type="Proteomes" id="UP000326202">
    <property type="component" value="Chromosome"/>
</dbReference>
<keyword evidence="7 9" id="KW-1133">Transmembrane helix</keyword>
<proteinExistence type="inferred from homology"/>
<evidence type="ECO:0000259" key="10">
    <source>
        <dbReference type="PROSITE" id="PS50850"/>
    </source>
</evidence>
<feature type="transmembrane region" description="Helical" evidence="9">
    <location>
        <begin position="54"/>
        <end position="73"/>
    </location>
</feature>
<feature type="transmembrane region" description="Helical" evidence="9">
    <location>
        <begin position="185"/>
        <end position="204"/>
    </location>
</feature>
<dbReference type="PROSITE" id="PS50850">
    <property type="entry name" value="MFS"/>
    <property type="match status" value="1"/>
</dbReference>
<dbReference type="InterPro" id="IPR005829">
    <property type="entry name" value="Sugar_transporter_CS"/>
</dbReference>
<dbReference type="GO" id="GO:0015293">
    <property type="term" value="F:symporter activity"/>
    <property type="evidence" value="ECO:0007669"/>
    <property type="project" value="UniProtKB-KW"/>
</dbReference>
<accession>A0A5J6MPA9</accession>
<evidence type="ECO:0000256" key="1">
    <source>
        <dbReference type="ARBA" id="ARBA00004651"/>
    </source>
</evidence>
<keyword evidence="3" id="KW-0813">Transport</keyword>
<keyword evidence="5 9" id="KW-0812">Transmembrane</keyword>
<protein>
    <submittedName>
        <fullName evidence="11">Proline/betaine transporter</fullName>
    </submittedName>
</protein>
<feature type="transmembrane region" description="Helical" evidence="9">
    <location>
        <begin position="153"/>
        <end position="173"/>
    </location>
</feature>
<feature type="transmembrane region" description="Helical" evidence="9">
    <location>
        <begin position="263"/>
        <end position="286"/>
    </location>
</feature>
<keyword evidence="8 9" id="KW-0472">Membrane</keyword>
<dbReference type="InterPro" id="IPR011701">
    <property type="entry name" value="MFS"/>
</dbReference>
<evidence type="ECO:0000256" key="7">
    <source>
        <dbReference type="ARBA" id="ARBA00022989"/>
    </source>
</evidence>
<feature type="transmembrane region" description="Helical" evidence="9">
    <location>
        <begin position="85"/>
        <end position="103"/>
    </location>
</feature>
<keyword evidence="12" id="KW-1185">Reference proteome</keyword>
<dbReference type="SUPFAM" id="SSF103473">
    <property type="entry name" value="MFS general substrate transporter"/>
    <property type="match status" value="1"/>
</dbReference>
<evidence type="ECO:0000256" key="4">
    <source>
        <dbReference type="ARBA" id="ARBA00022475"/>
    </source>
</evidence>
<dbReference type="PROSITE" id="PS00216">
    <property type="entry name" value="SUGAR_TRANSPORT_1"/>
    <property type="match status" value="1"/>
</dbReference>
<feature type="transmembrane region" description="Helical" evidence="9">
    <location>
        <begin position="363"/>
        <end position="384"/>
    </location>
</feature>
<evidence type="ECO:0000313" key="12">
    <source>
        <dbReference type="Proteomes" id="UP000326202"/>
    </source>
</evidence>
<feature type="transmembrane region" description="Helical" evidence="9">
    <location>
        <begin position="109"/>
        <end position="132"/>
    </location>
</feature>
<dbReference type="PANTHER" id="PTHR43528:SF1">
    <property type="entry name" value="ALPHA-KETOGLUTARATE PERMEASE"/>
    <property type="match status" value="1"/>
</dbReference>
<dbReference type="Gene3D" id="1.20.1250.20">
    <property type="entry name" value="MFS general substrate transporter like domains"/>
    <property type="match status" value="2"/>
</dbReference>
<comment type="similarity">
    <text evidence="2">Belongs to the major facilitator superfamily. Metabolite:H+ Symporter (MHS) family (TC 2.A.1.6) family.</text>
</comment>
<dbReference type="OrthoDB" id="9783227at2"/>
<evidence type="ECO:0000256" key="2">
    <source>
        <dbReference type="ARBA" id="ARBA00008240"/>
    </source>
</evidence>
<name>A0A5J6MPA9_9PROT</name>
<evidence type="ECO:0000256" key="9">
    <source>
        <dbReference type="SAM" id="Phobius"/>
    </source>
</evidence>
<evidence type="ECO:0000313" key="11">
    <source>
        <dbReference type="EMBL" id="QEX17920.1"/>
    </source>
</evidence>
<feature type="domain" description="Major facilitator superfamily (MFS) profile" evidence="10">
    <location>
        <begin position="13"/>
        <end position="415"/>
    </location>
</feature>
<evidence type="ECO:0000256" key="6">
    <source>
        <dbReference type="ARBA" id="ARBA00022847"/>
    </source>
</evidence>
<dbReference type="PANTHER" id="PTHR43528">
    <property type="entry name" value="ALPHA-KETOGLUTARATE PERMEASE"/>
    <property type="match status" value="1"/>
</dbReference>
<feature type="transmembrane region" description="Helical" evidence="9">
    <location>
        <begin position="235"/>
        <end position="257"/>
    </location>
</feature>
<feature type="transmembrane region" description="Helical" evidence="9">
    <location>
        <begin position="298"/>
        <end position="316"/>
    </location>
</feature>
<dbReference type="RefSeq" id="WP_151178129.1">
    <property type="nucleotide sequence ID" value="NZ_CP042906.1"/>
</dbReference>